<sequence>TLISDYRNLMADPLDKVVDEHIKFENFVSRFGKYQNLILNSVGAGEVFDKVDDMRANASLTVSALSDIYCEAMVGYSHLILHYEMRRFSFQKK</sequence>
<accession>A0ABR3EN75</accession>
<reference evidence="1 2" key="1">
    <citation type="submission" date="2024-02" db="EMBL/GenBank/DDBJ databases">
        <title>A draft genome for the cacao thread blight pathogen Marasmius crinis-equi.</title>
        <authorList>
            <person name="Cohen S.P."/>
            <person name="Baruah I.K."/>
            <person name="Amoako-Attah I."/>
            <person name="Bukari Y."/>
            <person name="Meinhardt L.W."/>
            <person name="Bailey B.A."/>
        </authorList>
    </citation>
    <scope>NUCLEOTIDE SEQUENCE [LARGE SCALE GENOMIC DNA]</scope>
    <source>
        <strain evidence="1 2">GH-76</strain>
    </source>
</reference>
<organism evidence="1 2">
    <name type="scientific">Marasmius crinis-equi</name>
    <dbReference type="NCBI Taxonomy" id="585013"/>
    <lineage>
        <taxon>Eukaryota</taxon>
        <taxon>Fungi</taxon>
        <taxon>Dikarya</taxon>
        <taxon>Basidiomycota</taxon>
        <taxon>Agaricomycotina</taxon>
        <taxon>Agaricomycetes</taxon>
        <taxon>Agaricomycetidae</taxon>
        <taxon>Agaricales</taxon>
        <taxon>Marasmiineae</taxon>
        <taxon>Marasmiaceae</taxon>
        <taxon>Marasmius</taxon>
    </lineage>
</organism>
<name>A0ABR3EN75_9AGAR</name>
<evidence type="ECO:0000313" key="2">
    <source>
        <dbReference type="Proteomes" id="UP001465976"/>
    </source>
</evidence>
<dbReference type="Proteomes" id="UP001465976">
    <property type="component" value="Unassembled WGS sequence"/>
</dbReference>
<comment type="caution">
    <text evidence="1">The sequence shown here is derived from an EMBL/GenBank/DDBJ whole genome shotgun (WGS) entry which is preliminary data.</text>
</comment>
<keyword evidence="2" id="KW-1185">Reference proteome</keyword>
<proteinExistence type="predicted"/>
<protein>
    <submittedName>
        <fullName evidence="1">Uncharacterized protein</fullName>
    </submittedName>
</protein>
<evidence type="ECO:0000313" key="1">
    <source>
        <dbReference type="EMBL" id="KAL0564334.1"/>
    </source>
</evidence>
<gene>
    <name evidence="1" type="ORF">V5O48_017716</name>
</gene>
<feature type="non-terminal residue" evidence="1">
    <location>
        <position position="1"/>
    </location>
</feature>
<dbReference type="EMBL" id="JBAHYK010002846">
    <property type="protein sequence ID" value="KAL0564334.1"/>
    <property type="molecule type" value="Genomic_DNA"/>
</dbReference>